<dbReference type="SFLD" id="SFLDG01082">
    <property type="entry name" value="B12-binding_domain_containing"/>
    <property type="match status" value="1"/>
</dbReference>
<dbReference type="PANTHER" id="PTHR43409:SF16">
    <property type="entry name" value="SLR0320 PROTEIN"/>
    <property type="match status" value="1"/>
</dbReference>
<dbReference type="InterPro" id="IPR023404">
    <property type="entry name" value="rSAM_horseshoe"/>
</dbReference>
<dbReference type="PANTHER" id="PTHR43409">
    <property type="entry name" value="ANAEROBIC MAGNESIUM-PROTOPORPHYRIN IX MONOMETHYL ESTER CYCLASE-RELATED"/>
    <property type="match status" value="1"/>
</dbReference>
<evidence type="ECO:0000313" key="10">
    <source>
        <dbReference type="Proteomes" id="UP001499895"/>
    </source>
</evidence>
<dbReference type="PROSITE" id="PS51332">
    <property type="entry name" value="B12_BINDING"/>
    <property type="match status" value="1"/>
</dbReference>
<keyword evidence="4" id="KW-0408">Iron</keyword>
<dbReference type="InterPro" id="IPR058240">
    <property type="entry name" value="rSAM_sf"/>
</dbReference>
<evidence type="ECO:0000259" key="8">
    <source>
        <dbReference type="PROSITE" id="PS51918"/>
    </source>
</evidence>
<dbReference type="SFLD" id="SFLDG01123">
    <property type="entry name" value="methyltransferase_(Class_B)"/>
    <property type="match status" value="1"/>
</dbReference>
<keyword evidence="2" id="KW-0949">S-adenosyl-L-methionine</keyword>
<dbReference type="EMBL" id="BAAAHB010000004">
    <property type="protein sequence ID" value="GAA0447809.1"/>
    <property type="molecule type" value="Genomic_DNA"/>
</dbReference>
<evidence type="ECO:0000256" key="2">
    <source>
        <dbReference type="ARBA" id="ARBA00022691"/>
    </source>
</evidence>
<name>A0ABN0ZHD9_9ACTN</name>
<feature type="domain" description="Radical SAM core" evidence="8">
    <location>
        <begin position="201"/>
        <end position="427"/>
    </location>
</feature>
<dbReference type="InterPro" id="IPR006638">
    <property type="entry name" value="Elp3/MiaA/NifB-like_rSAM"/>
</dbReference>
<comment type="cofactor">
    <cofactor evidence="1">
        <name>[4Fe-4S] cluster</name>
        <dbReference type="ChEBI" id="CHEBI:49883"/>
    </cofactor>
</comment>
<dbReference type="Pfam" id="PF04055">
    <property type="entry name" value="Radical_SAM"/>
    <property type="match status" value="1"/>
</dbReference>
<dbReference type="SUPFAM" id="SSF102114">
    <property type="entry name" value="Radical SAM enzymes"/>
    <property type="match status" value="1"/>
</dbReference>
<dbReference type="InterPro" id="IPR007197">
    <property type="entry name" value="rSAM"/>
</dbReference>
<accession>A0ABN0ZHD9</accession>
<proteinExistence type="predicted"/>
<dbReference type="Gene3D" id="3.80.30.20">
    <property type="entry name" value="tm_1862 like domain"/>
    <property type="match status" value="1"/>
</dbReference>
<dbReference type="PROSITE" id="PS51918">
    <property type="entry name" value="RADICAL_SAM"/>
    <property type="match status" value="1"/>
</dbReference>
<dbReference type="Pfam" id="PF02310">
    <property type="entry name" value="B12-binding"/>
    <property type="match status" value="1"/>
</dbReference>
<dbReference type="Proteomes" id="UP001499895">
    <property type="component" value="Unassembled WGS sequence"/>
</dbReference>
<dbReference type="InterPro" id="IPR051198">
    <property type="entry name" value="BchE-like"/>
</dbReference>
<evidence type="ECO:0008006" key="11">
    <source>
        <dbReference type="Google" id="ProtNLM"/>
    </source>
</evidence>
<evidence type="ECO:0000256" key="1">
    <source>
        <dbReference type="ARBA" id="ARBA00001966"/>
    </source>
</evidence>
<evidence type="ECO:0000256" key="4">
    <source>
        <dbReference type="ARBA" id="ARBA00023004"/>
    </source>
</evidence>
<protein>
    <recommendedName>
        <fullName evidence="11">Radical SAM protein</fullName>
    </recommendedName>
</protein>
<evidence type="ECO:0000313" key="9">
    <source>
        <dbReference type="EMBL" id="GAA0447809.1"/>
    </source>
</evidence>
<keyword evidence="10" id="KW-1185">Reference proteome</keyword>
<dbReference type="CDD" id="cd02068">
    <property type="entry name" value="radical_SAM_B12_BD"/>
    <property type="match status" value="1"/>
</dbReference>
<gene>
    <name evidence="9" type="ORF">GCM10009544_08260</name>
</gene>
<sequence length="710" mass="77947">MDVGLISSLHLNHGGMSLHTGPGDPMPMQTFVPVGLLSLKAAADSAGIPAAIDVVEVNRLLVDGTIPNTDALYDDIAASVLAAGDDLVGLMTDADSLSHTVLIGQAVKRRSPDTLVCLGGPAVTPMSAEFIQRFPWADFIVRGEGEVTFSELLATLDAGREPADVRGLTYRRKGEAVVNADRPLVKNLGDLPWPAYYAFDMTTDANLYLDVGRGCPFKCSFCATAPFWERRFRMRPIDDIVRQMEYVRDRFGRTSVNFSHDIFTCDRNWTHRFCDELIARDVGVTWGCSTRTDVIDAELLQKMGAAGCDEIYYGIESGSPKMQRWIKKNLDLDHCLDIVRATKAAGVRPVAGFIVGYPTETRETLEETLTRFFQFLREGEGRSQLFTLVPLHQSPMYRQYEMTLDRPAEYYDAPVTDSRMAQIQQYRREHKDLFCTDYRFATPDVDEALIDAAEELSGHVVVLASLWPHLLAHYDSPLAWYERWVAWIERYNDRHSPGTRYRHQCEPRDLLVFAQEETVRLGIEDSPVAALVRYEMMRLDAAGLPSPGPRPAASTVGPESALRPGDFLGAEFPYALQELLRGETAPAAPGGGAYVVTRKSAADKIETIQLGRAARTLLERADGRRTARELIAEVFPPPSAGEDPQRALDRGLGLIRSLAGMGLLLEGEAVVKAPDGPPPAHGKAPGGGPARVNGKAPDGPAPAVGTAEAR</sequence>
<dbReference type="SFLD" id="SFLDS00029">
    <property type="entry name" value="Radical_SAM"/>
    <property type="match status" value="1"/>
</dbReference>
<evidence type="ECO:0000259" key="7">
    <source>
        <dbReference type="PROSITE" id="PS51332"/>
    </source>
</evidence>
<dbReference type="InterPro" id="IPR006158">
    <property type="entry name" value="Cobalamin-bd"/>
</dbReference>
<organism evidence="9 10">
    <name type="scientific">Streptomyces stramineus</name>
    <dbReference type="NCBI Taxonomy" id="173861"/>
    <lineage>
        <taxon>Bacteria</taxon>
        <taxon>Bacillati</taxon>
        <taxon>Actinomycetota</taxon>
        <taxon>Actinomycetes</taxon>
        <taxon>Kitasatosporales</taxon>
        <taxon>Streptomycetaceae</taxon>
        <taxon>Streptomyces</taxon>
    </lineage>
</organism>
<dbReference type="SMART" id="SM00729">
    <property type="entry name" value="Elp3"/>
    <property type="match status" value="1"/>
</dbReference>
<evidence type="ECO:0000256" key="5">
    <source>
        <dbReference type="ARBA" id="ARBA00023014"/>
    </source>
</evidence>
<reference evidence="9 10" key="1">
    <citation type="journal article" date="2019" name="Int. J. Syst. Evol. Microbiol.">
        <title>The Global Catalogue of Microorganisms (GCM) 10K type strain sequencing project: providing services to taxonomists for standard genome sequencing and annotation.</title>
        <authorList>
            <consortium name="The Broad Institute Genomics Platform"/>
            <consortium name="The Broad Institute Genome Sequencing Center for Infectious Disease"/>
            <person name="Wu L."/>
            <person name="Ma J."/>
        </authorList>
    </citation>
    <scope>NUCLEOTIDE SEQUENCE [LARGE SCALE GENOMIC DNA]</scope>
    <source>
        <strain evidence="9 10">JCM 10649</strain>
    </source>
</reference>
<keyword evidence="5" id="KW-0411">Iron-sulfur</keyword>
<dbReference type="Gene3D" id="3.40.50.280">
    <property type="entry name" value="Cobalamin-binding domain"/>
    <property type="match status" value="1"/>
</dbReference>
<feature type="domain" description="B12-binding" evidence="7">
    <location>
        <begin position="13"/>
        <end position="163"/>
    </location>
</feature>
<feature type="region of interest" description="Disordered" evidence="6">
    <location>
        <begin position="671"/>
        <end position="710"/>
    </location>
</feature>
<evidence type="ECO:0000256" key="3">
    <source>
        <dbReference type="ARBA" id="ARBA00022723"/>
    </source>
</evidence>
<keyword evidence="3" id="KW-0479">Metal-binding</keyword>
<dbReference type="InterPro" id="IPR034466">
    <property type="entry name" value="Methyltransferase_Class_B"/>
</dbReference>
<evidence type="ECO:0000256" key="6">
    <source>
        <dbReference type="SAM" id="MobiDB-lite"/>
    </source>
</evidence>
<dbReference type="CDD" id="cd01335">
    <property type="entry name" value="Radical_SAM"/>
    <property type="match status" value="1"/>
</dbReference>
<comment type="caution">
    <text evidence="9">The sequence shown here is derived from an EMBL/GenBank/DDBJ whole genome shotgun (WGS) entry which is preliminary data.</text>
</comment>